<evidence type="ECO:0000313" key="2">
    <source>
        <dbReference type="Proteomes" id="UP000601223"/>
    </source>
</evidence>
<gene>
    <name evidence="1" type="ORF">Cba03nite_21590</name>
</gene>
<reference evidence="1 2" key="1">
    <citation type="submission" date="2021-01" db="EMBL/GenBank/DDBJ databases">
        <title>Whole genome shotgun sequence of Catellatospora bangladeshensis NBRC 107357.</title>
        <authorList>
            <person name="Komaki H."/>
            <person name="Tamura T."/>
        </authorList>
    </citation>
    <scope>NUCLEOTIDE SEQUENCE [LARGE SCALE GENOMIC DNA]</scope>
    <source>
        <strain evidence="1 2">NBRC 107357</strain>
    </source>
</reference>
<dbReference type="Proteomes" id="UP000601223">
    <property type="component" value="Unassembled WGS sequence"/>
</dbReference>
<evidence type="ECO:0000313" key="1">
    <source>
        <dbReference type="EMBL" id="GIF80810.1"/>
    </source>
</evidence>
<proteinExistence type="predicted"/>
<name>A0A8J3NJU6_9ACTN</name>
<dbReference type="EMBL" id="BONF01000010">
    <property type="protein sequence ID" value="GIF80810.1"/>
    <property type="molecule type" value="Genomic_DNA"/>
</dbReference>
<keyword evidence="2" id="KW-1185">Reference proteome</keyword>
<dbReference type="AlphaFoldDB" id="A0A8J3NJU6"/>
<sequence length="130" mass="13973">MPGLSAALLTEINPLARPERLRLLARRARELAGTPALDALLAELRTGDTFHRELRLFFATVAGHRDAVIATLADPDPELQSIALGGWLRSRPVTAGELWDLLADAPARLRRTAYRALRGGISAAATTSGL</sequence>
<accession>A0A8J3NJU6</accession>
<dbReference type="RefSeq" id="WP_203744733.1">
    <property type="nucleotide sequence ID" value="NZ_BONF01000010.1"/>
</dbReference>
<protein>
    <recommendedName>
        <fullName evidence="3">HEAT repeat domain-containing protein</fullName>
    </recommendedName>
</protein>
<organism evidence="1 2">
    <name type="scientific">Catellatospora bangladeshensis</name>
    <dbReference type="NCBI Taxonomy" id="310355"/>
    <lineage>
        <taxon>Bacteria</taxon>
        <taxon>Bacillati</taxon>
        <taxon>Actinomycetota</taxon>
        <taxon>Actinomycetes</taxon>
        <taxon>Micromonosporales</taxon>
        <taxon>Micromonosporaceae</taxon>
        <taxon>Catellatospora</taxon>
    </lineage>
</organism>
<evidence type="ECO:0008006" key="3">
    <source>
        <dbReference type="Google" id="ProtNLM"/>
    </source>
</evidence>
<comment type="caution">
    <text evidence="1">The sequence shown here is derived from an EMBL/GenBank/DDBJ whole genome shotgun (WGS) entry which is preliminary data.</text>
</comment>